<dbReference type="Proteomes" id="UP000075653">
    <property type="component" value="Unassembled WGS sequence"/>
</dbReference>
<accession>A0A149VW21</accession>
<dbReference type="AlphaFoldDB" id="A0A149VW21"/>
<keyword evidence="2" id="KW-1185">Reference proteome</keyword>
<name>A0A149VW21_9PROT</name>
<dbReference type="EMBL" id="LRRD01000066">
    <property type="protein sequence ID" value="KXW57376.1"/>
    <property type="molecule type" value="Genomic_DNA"/>
</dbReference>
<proteinExistence type="predicted"/>
<gene>
    <name evidence="1" type="ORF">FEMY_21030</name>
</gene>
<reference evidence="1 2" key="1">
    <citation type="submission" date="2016-01" db="EMBL/GenBank/DDBJ databases">
        <title>Genome sequence of the acidophilic iron oxidising Ferrovum strain Z-31.</title>
        <authorList>
            <person name="Poehlein A."/>
            <person name="Ullrich S.R."/>
            <person name="Schloemann M."/>
            <person name="Muehling M."/>
            <person name="Daniel R."/>
        </authorList>
    </citation>
    <scope>NUCLEOTIDE SEQUENCE [LARGE SCALE GENOMIC DNA]</scope>
    <source>
        <strain evidence="1 2">Z-31</strain>
    </source>
</reference>
<dbReference type="Pfam" id="PF13289">
    <property type="entry name" value="SIR2_2"/>
    <property type="match status" value="1"/>
</dbReference>
<evidence type="ECO:0000313" key="2">
    <source>
        <dbReference type="Proteomes" id="UP000075653"/>
    </source>
</evidence>
<protein>
    <submittedName>
        <fullName evidence="1">Uncharacterized protein</fullName>
    </submittedName>
</protein>
<dbReference type="STRING" id="1789004.FEMY_21030"/>
<dbReference type="PATRIC" id="fig|1789004.3.peg.2176"/>
<sequence>MHKLSDLSDYPAIKKLASALHQFDSNQHGAAIMIGAGFSRSAARHVGGEKKMPLWYEFSEKLATELNPNGDDLSFSDPLRVAEEYRAYFGQAALNARIRDEIDDDAWRTGDMYLSLLKLPWSEIMTTNWDTLLERAAKDVHGPYYTTVTKPSDFTWAPSPRIVKLHGTIGTTDTFIAAQEDYRTYPEKFAPFVNFARQVFIENELCLLGFSGDDPNFLHWAGWVRDHLAGHARKIYLVGALKLTAARRKYLESINIAPIDLWDAVKYVDDRDLRHQMATGMFLKAMMDEGNSKVEPHKWTPSNLGSQQVTHDDLIRQRKEPEYAATLLKRELETLQNDRESYPGWLVCPPTLRWRVQNQLSKPYPNAENIAALASDDRAKLLYEIAWRHSITFEYISSWLAEALFQVCNPDEPCGLNKRQQMEIVLVLLKNSCWLVADDEVGKQVIQERVKVLVAMLEKHAQYLPDCAAEIAYHQVLTARDELNYVGMEALVEKIAGEDPVWKLRQAALLMELGRFDDGERLITEAYRELRERYRHNRNSIRILSRLTWAHWLLKAVTQYQTGRTVEALPNFKDWKCDPRDWIENIQEKASKQQEEYLKNKNSIEPSFEQGHYRDNSNKHSTGNDSSEFLLLEGLSRSVGIPLRSGSAFMGTNLLAGSVEKLMLSGGIGVKLWDYTLAIRAASDENSPSIKGVFTRIGVACASKEVVDTLVDRILLAIGYWREKRSKETTNQQRYALSALRVLIEVLARLVVRVLPEKAKEIFRLSVSLGQQRNLQHHWLFDAFNHLLTHSLKSIPESEQGELLADALAFPLQSEMAVNRDFPRFPNPVINHPDERETYPGIERRVGELIEAVTPGGSVSSTAALLRLLPLVEKEGFLTQIERDKLASVLWGSAPTYQVFPNTGLLPHALLLLPTLDAGQVKALVSRHLYEHGEEVLTDTQEKPQSYPSPKIHRAIVIYKGMANAAANETTRLLPTQDQALALFDRLVVWRPQIEQDVFFGAIADSYRKQLIQSISNALSYAIAPVLSNEAKTAERFEQLKAFYEEIEGAFFVIPALVYFSQINEDIATDVKIIIRNALQGRDATEVSYAAIALQKWMGLFEAESSLQLISSLISRLIAIIESGRTVGLQQLLLVAGELFKNKQLSEEQVTTLIDAIQNAFNAANYINIEPNGQEAISASGIREACAKLANTLVSQHPNDLALLGLLKESKTDALPEVRFAIDRN</sequence>
<comment type="caution">
    <text evidence="1">The sequence shown here is derived from an EMBL/GenBank/DDBJ whole genome shotgun (WGS) entry which is preliminary data.</text>
</comment>
<organism evidence="1 2">
    <name type="scientific">Ferrovum myxofaciens</name>
    <dbReference type="NCBI Taxonomy" id="416213"/>
    <lineage>
        <taxon>Bacteria</taxon>
        <taxon>Pseudomonadati</taxon>
        <taxon>Pseudomonadota</taxon>
        <taxon>Betaproteobacteria</taxon>
        <taxon>Ferrovales</taxon>
        <taxon>Ferrovaceae</taxon>
        <taxon>Ferrovum</taxon>
    </lineage>
</organism>
<evidence type="ECO:0000313" key="1">
    <source>
        <dbReference type="EMBL" id="KXW57376.1"/>
    </source>
</evidence>